<organism evidence="1 2">
    <name type="scientific">Glonium stellatum</name>
    <dbReference type="NCBI Taxonomy" id="574774"/>
    <lineage>
        <taxon>Eukaryota</taxon>
        <taxon>Fungi</taxon>
        <taxon>Dikarya</taxon>
        <taxon>Ascomycota</taxon>
        <taxon>Pezizomycotina</taxon>
        <taxon>Dothideomycetes</taxon>
        <taxon>Pleosporomycetidae</taxon>
        <taxon>Gloniales</taxon>
        <taxon>Gloniaceae</taxon>
        <taxon>Glonium</taxon>
    </lineage>
</organism>
<dbReference type="Proteomes" id="UP000250140">
    <property type="component" value="Unassembled WGS sequence"/>
</dbReference>
<name>A0A8E2EX66_9PEZI</name>
<evidence type="ECO:0000313" key="2">
    <source>
        <dbReference type="Proteomes" id="UP000250140"/>
    </source>
</evidence>
<reference evidence="1 2" key="1">
    <citation type="journal article" date="2016" name="Nat. Commun.">
        <title>Ectomycorrhizal ecology is imprinted in the genome of the dominant symbiotic fungus Cenococcum geophilum.</title>
        <authorList>
            <consortium name="DOE Joint Genome Institute"/>
            <person name="Peter M."/>
            <person name="Kohler A."/>
            <person name="Ohm R.A."/>
            <person name="Kuo A."/>
            <person name="Krutzmann J."/>
            <person name="Morin E."/>
            <person name="Arend M."/>
            <person name="Barry K.W."/>
            <person name="Binder M."/>
            <person name="Choi C."/>
            <person name="Clum A."/>
            <person name="Copeland A."/>
            <person name="Grisel N."/>
            <person name="Haridas S."/>
            <person name="Kipfer T."/>
            <person name="LaButti K."/>
            <person name="Lindquist E."/>
            <person name="Lipzen A."/>
            <person name="Maire R."/>
            <person name="Meier B."/>
            <person name="Mihaltcheva S."/>
            <person name="Molinier V."/>
            <person name="Murat C."/>
            <person name="Poggeler S."/>
            <person name="Quandt C.A."/>
            <person name="Sperisen C."/>
            <person name="Tritt A."/>
            <person name="Tisserant E."/>
            <person name="Crous P.W."/>
            <person name="Henrissat B."/>
            <person name="Nehls U."/>
            <person name="Egli S."/>
            <person name="Spatafora J.W."/>
            <person name="Grigoriev I.V."/>
            <person name="Martin F.M."/>
        </authorList>
    </citation>
    <scope>NUCLEOTIDE SEQUENCE [LARGE SCALE GENOMIC DNA]</scope>
    <source>
        <strain evidence="1 2">CBS 207.34</strain>
    </source>
</reference>
<dbReference type="AlphaFoldDB" id="A0A8E2EX66"/>
<dbReference type="EMBL" id="KV750035">
    <property type="protein sequence ID" value="OCL06550.1"/>
    <property type="molecule type" value="Genomic_DNA"/>
</dbReference>
<gene>
    <name evidence="1" type="ORF">AOQ84DRAFT_74591</name>
</gene>
<keyword evidence="2" id="KW-1185">Reference proteome</keyword>
<evidence type="ECO:0000313" key="1">
    <source>
        <dbReference type="EMBL" id="OCL06550.1"/>
    </source>
</evidence>
<accession>A0A8E2EX66</accession>
<protein>
    <submittedName>
        <fullName evidence="1">Uncharacterized protein</fullName>
    </submittedName>
</protein>
<sequence length="69" mass="8316">MALQKHGRQDRADVLYMKKSWKRVKKMFAYLSSNHSISCYLLRRYRGGRSFFGKYFMKSVTFYLIVFSS</sequence>
<proteinExistence type="predicted"/>